<dbReference type="AlphaFoldDB" id="A0A2H3CPP2"/>
<proteinExistence type="predicted"/>
<name>A0A2H3CPP2_ARMGA</name>
<protein>
    <submittedName>
        <fullName evidence="2">Uncharacterized protein</fullName>
    </submittedName>
</protein>
<evidence type="ECO:0000313" key="3">
    <source>
        <dbReference type="Proteomes" id="UP000217790"/>
    </source>
</evidence>
<accession>A0A2H3CPP2</accession>
<sequence length="302" mass="33906">MQRGLRMTGKDDDAPITQGPRLSVRGEAGPRSVFSAHPSAHHPFLPRLQLKTGGVLGYLWSAWKPPSVEGDAGLDNGVFSLPSVERTLLFFFGGGGKSDPQRQAWFPVGTIPTGDYTWPGHKREEAPPCTVTSPNPANTMNVVRITVYIDSDTRSTSNLNTQMGACDSILWKKSSNWETMKRTNMKQTWCWLGFPLRHMLLDIDHYELRMEVTSIRGHQGEDRGHIQEAQYDAESCFSHLSPPPKVSRRRIIRPEQTPRVVRVEVSPFIGMYKFRTGWKDPNSGVMVAEWALARLGDYAGLE</sequence>
<dbReference type="InParanoid" id="A0A2H3CPP2"/>
<evidence type="ECO:0000313" key="2">
    <source>
        <dbReference type="EMBL" id="PBK85049.1"/>
    </source>
</evidence>
<evidence type="ECO:0000256" key="1">
    <source>
        <dbReference type="SAM" id="MobiDB-lite"/>
    </source>
</evidence>
<dbReference type="Proteomes" id="UP000217790">
    <property type="component" value="Unassembled WGS sequence"/>
</dbReference>
<gene>
    <name evidence="2" type="ORF">ARMGADRAFT_1036573</name>
</gene>
<reference evidence="3" key="1">
    <citation type="journal article" date="2017" name="Nat. Ecol. Evol.">
        <title>Genome expansion and lineage-specific genetic innovations in the forest pathogenic fungi Armillaria.</title>
        <authorList>
            <person name="Sipos G."/>
            <person name="Prasanna A.N."/>
            <person name="Walter M.C."/>
            <person name="O'Connor E."/>
            <person name="Balint B."/>
            <person name="Krizsan K."/>
            <person name="Kiss B."/>
            <person name="Hess J."/>
            <person name="Varga T."/>
            <person name="Slot J."/>
            <person name="Riley R."/>
            <person name="Boka B."/>
            <person name="Rigling D."/>
            <person name="Barry K."/>
            <person name="Lee J."/>
            <person name="Mihaltcheva S."/>
            <person name="LaButti K."/>
            <person name="Lipzen A."/>
            <person name="Waldron R."/>
            <person name="Moloney N.M."/>
            <person name="Sperisen C."/>
            <person name="Kredics L."/>
            <person name="Vagvoelgyi C."/>
            <person name="Patrignani A."/>
            <person name="Fitzpatrick D."/>
            <person name="Nagy I."/>
            <person name="Doyle S."/>
            <person name="Anderson J.B."/>
            <person name="Grigoriev I.V."/>
            <person name="Gueldener U."/>
            <person name="Muensterkoetter M."/>
            <person name="Nagy L.G."/>
        </authorList>
    </citation>
    <scope>NUCLEOTIDE SEQUENCE [LARGE SCALE GENOMIC DNA]</scope>
    <source>
        <strain evidence="3">Ar21-2</strain>
    </source>
</reference>
<feature type="region of interest" description="Disordered" evidence="1">
    <location>
        <begin position="1"/>
        <end position="30"/>
    </location>
</feature>
<dbReference type="EMBL" id="KZ293693">
    <property type="protein sequence ID" value="PBK85049.1"/>
    <property type="molecule type" value="Genomic_DNA"/>
</dbReference>
<keyword evidence="3" id="KW-1185">Reference proteome</keyword>
<organism evidence="2 3">
    <name type="scientific">Armillaria gallica</name>
    <name type="common">Bulbous honey fungus</name>
    <name type="synonym">Armillaria bulbosa</name>
    <dbReference type="NCBI Taxonomy" id="47427"/>
    <lineage>
        <taxon>Eukaryota</taxon>
        <taxon>Fungi</taxon>
        <taxon>Dikarya</taxon>
        <taxon>Basidiomycota</taxon>
        <taxon>Agaricomycotina</taxon>
        <taxon>Agaricomycetes</taxon>
        <taxon>Agaricomycetidae</taxon>
        <taxon>Agaricales</taxon>
        <taxon>Marasmiineae</taxon>
        <taxon>Physalacriaceae</taxon>
        <taxon>Armillaria</taxon>
    </lineage>
</organism>